<dbReference type="Gene3D" id="3.30.250.20">
    <property type="entry name" value="L1 transposable element, C-terminal domain"/>
    <property type="match status" value="1"/>
</dbReference>
<feature type="region of interest" description="Disordered" evidence="1">
    <location>
        <begin position="29"/>
        <end position="48"/>
    </location>
</feature>
<sequence length="171" mass="19532">MAAQVNCFRSTLDKNPTTKVNVSVRNNRSVMKGGRRARRQSNIKDFSEKSGWTLDRGADMSETESSKRGHAEEVASCSDKQLFFDHDYATNVVQKRKEYMCIKKILKERGIRFQTHLTRIRIHWESGIRIYESPQAAVEELRPGAGGGDDEEHYPGSGGKRGRNKSRRFKP</sequence>
<evidence type="ECO:0000256" key="1">
    <source>
        <dbReference type="SAM" id="MobiDB-lite"/>
    </source>
</evidence>
<feature type="region of interest" description="Disordered" evidence="1">
    <location>
        <begin position="139"/>
        <end position="171"/>
    </location>
</feature>
<dbReference type="EMBL" id="JAHRIO010070021">
    <property type="protein sequence ID" value="MEQ2180490.1"/>
    <property type="molecule type" value="Genomic_DNA"/>
</dbReference>
<evidence type="ECO:0000313" key="2">
    <source>
        <dbReference type="EMBL" id="MEQ2180490.1"/>
    </source>
</evidence>
<reference evidence="2 3" key="1">
    <citation type="submission" date="2021-06" db="EMBL/GenBank/DDBJ databases">
        <authorList>
            <person name="Palmer J.M."/>
        </authorList>
    </citation>
    <scope>NUCLEOTIDE SEQUENCE [LARGE SCALE GENOMIC DNA]</scope>
    <source>
        <strain evidence="2 3">GA_2019</strain>
        <tissue evidence="2">Muscle</tissue>
    </source>
</reference>
<protein>
    <submittedName>
        <fullName evidence="2">Uncharacterized protein</fullName>
    </submittedName>
</protein>
<accession>A0ABV0PAK8</accession>
<keyword evidence="3" id="KW-1185">Reference proteome</keyword>
<evidence type="ECO:0000313" key="3">
    <source>
        <dbReference type="Proteomes" id="UP001476798"/>
    </source>
</evidence>
<name>A0ABV0PAK8_9TELE</name>
<gene>
    <name evidence="2" type="ORF">GOODEAATRI_001717</name>
</gene>
<dbReference type="Proteomes" id="UP001476798">
    <property type="component" value="Unassembled WGS sequence"/>
</dbReference>
<feature type="compositionally biased region" description="Basic residues" evidence="1">
    <location>
        <begin position="160"/>
        <end position="171"/>
    </location>
</feature>
<organism evidence="2 3">
    <name type="scientific">Goodea atripinnis</name>
    <dbReference type="NCBI Taxonomy" id="208336"/>
    <lineage>
        <taxon>Eukaryota</taxon>
        <taxon>Metazoa</taxon>
        <taxon>Chordata</taxon>
        <taxon>Craniata</taxon>
        <taxon>Vertebrata</taxon>
        <taxon>Euteleostomi</taxon>
        <taxon>Actinopterygii</taxon>
        <taxon>Neopterygii</taxon>
        <taxon>Teleostei</taxon>
        <taxon>Neoteleostei</taxon>
        <taxon>Acanthomorphata</taxon>
        <taxon>Ovalentaria</taxon>
        <taxon>Atherinomorphae</taxon>
        <taxon>Cyprinodontiformes</taxon>
        <taxon>Goodeidae</taxon>
        <taxon>Goodea</taxon>
    </lineage>
</organism>
<dbReference type="InterPro" id="IPR042566">
    <property type="entry name" value="L1_C"/>
</dbReference>
<proteinExistence type="predicted"/>
<comment type="caution">
    <text evidence="2">The sequence shown here is derived from an EMBL/GenBank/DDBJ whole genome shotgun (WGS) entry which is preliminary data.</text>
</comment>